<sequence>MDSNIKKELIEEIKQLDIKQEDDNEIVKPHQVSKFSVELHFGAVVDVDDREISISNENLSQTFFHRNGHSDRRYDVIKSKKSPKTTVILKGVQQVKDGNTFDFRDLTFEFDNFDKALPFINDLHSIHYTSQ</sequence>
<dbReference type="Proteomes" id="UP000887540">
    <property type="component" value="Unplaced"/>
</dbReference>
<name>A0A914DD44_9BILA</name>
<dbReference type="AlphaFoldDB" id="A0A914DD44"/>
<evidence type="ECO:0000313" key="2">
    <source>
        <dbReference type="WBParaSite" id="ACRNAN_scaffold2223.g25542.t1"/>
    </source>
</evidence>
<dbReference type="WBParaSite" id="ACRNAN_scaffold2223.g25542.t1">
    <property type="protein sequence ID" value="ACRNAN_scaffold2223.g25542.t1"/>
    <property type="gene ID" value="ACRNAN_scaffold2223.g25542"/>
</dbReference>
<accession>A0A914DD44</accession>
<evidence type="ECO:0000313" key="1">
    <source>
        <dbReference type="Proteomes" id="UP000887540"/>
    </source>
</evidence>
<protein>
    <submittedName>
        <fullName evidence="2">Uncharacterized protein</fullName>
    </submittedName>
</protein>
<keyword evidence="1" id="KW-1185">Reference proteome</keyword>
<organism evidence="1 2">
    <name type="scientific">Acrobeloides nanus</name>
    <dbReference type="NCBI Taxonomy" id="290746"/>
    <lineage>
        <taxon>Eukaryota</taxon>
        <taxon>Metazoa</taxon>
        <taxon>Ecdysozoa</taxon>
        <taxon>Nematoda</taxon>
        <taxon>Chromadorea</taxon>
        <taxon>Rhabditida</taxon>
        <taxon>Tylenchina</taxon>
        <taxon>Cephalobomorpha</taxon>
        <taxon>Cephaloboidea</taxon>
        <taxon>Cephalobidae</taxon>
        <taxon>Acrobeloides</taxon>
    </lineage>
</organism>
<reference evidence="2" key="1">
    <citation type="submission" date="2022-11" db="UniProtKB">
        <authorList>
            <consortium name="WormBaseParasite"/>
        </authorList>
    </citation>
    <scope>IDENTIFICATION</scope>
</reference>
<proteinExistence type="predicted"/>